<proteinExistence type="predicted"/>
<dbReference type="InterPro" id="IPR009057">
    <property type="entry name" value="Homeodomain-like_sf"/>
</dbReference>
<evidence type="ECO:0000259" key="1">
    <source>
        <dbReference type="Pfam" id="PF13518"/>
    </source>
</evidence>
<feature type="domain" description="Insertion element IS150 protein InsJ-like helix-turn-helix" evidence="1">
    <location>
        <begin position="11"/>
        <end position="49"/>
    </location>
</feature>
<sequence length="63" mass="7591">MPHQKSSDYKETAVQYYLVEDKSQEEICKIFNCSRRSLMRWVEKYKTDGKITGYERTPKAYMT</sequence>
<dbReference type="EMBL" id="MN739970">
    <property type="protein sequence ID" value="QHT80509.1"/>
    <property type="molecule type" value="Genomic_DNA"/>
</dbReference>
<dbReference type="Pfam" id="PF13518">
    <property type="entry name" value="HTH_28"/>
    <property type="match status" value="1"/>
</dbReference>
<dbReference type="SUPFAM" id="SSF46689">
    <property type="entry name" value="Homeodomain-like"/>
    <property type="match status" value="1"/>
</dbReference>
<dbReference type="InterPro" id="IPR055247">
    <property type="entry name" value="InsJ-like_HTH"/>
</dbReference>
<evidence type="ECO:0000313" key="2">
    <source>
        <dbReference type="EMBL" id="QHT80509.1"/>
    </source>
</evidence>
<reference evidence="2" key="1">
    <citation type="journal article" date="2020" name="Nature">
        <title>Giant virus diversity and host interactions through global metagenomics.</title>
        <authorList>
            <person name="Schulz F."/>
            <person name="Roux S."/>
            <person name="Paez-Espino D."/>
            <person name="Jungbluth S."/>
            <person name="Walsh D.A."/>
            <person name="Denef V.J."/>
            <person name="McMahon K.D."/>
            <person name="Konstantinidis K.T."/>
            <person name="Eloe-Fadrosh E.A."/>
            <person name="Kyrpides N.C."/>
            <person name="Woyke T."/>
        </authorList>
    </citation>
    <scope>NUCLEOTIDE SEQUENCE</scope>
    <source>
        <strain evidence="2">GVMAG-M-3300023184-120</strain>
    </source>
</reference>
<accession>A0A6C0HJ32</accession>
<organism evidence="2">
    <name type="scientific">viral metagenome</name>
    <dbReference type="NCBI Taxonomy" id="1070528"/>
    <lineage>
        <taxon>unclassified sequences</taxon>
        <taxon>metagenomes</taxon>
        <taxon>organismal metagenomes</taxon>
    </lineage>
</organism>
<dbReference type="Gene3D" id="1.10.10.60">
    <property type="entry name" value="Homeodomain-like"/>
    <property type="match status" value="1"/>
</dbReference>
<protein>
    <recommendedName>
        <fullName evidence="1">Insertion element IS150 protein InsJ-like helix-turn-helix domain-containing protein</fullName>
    </recommendedName>
</protein>
<name>A0A6C0HJ32_9ZZZZ</name>
<dbReference type="AlphaFoldDB" id="A0A6C0HJ32"/>